<proteinExistence type="inferred from homology"/>
<feature type="chain" id="PRO_5045959695" evidence="5">
    <location>
        <begin position="24"/>
        <end position="392"/>
    </location>
</feature>
<feature type="signal peptide" evidence="5">
    <location>
        <begin position="1"/>
        <end position="23"/>
    </location>
</feature>
<dbReference type="PANTHER" id="PTHR47235">
    <property type="entry name" value="BLR6548 PROTEIN"/>
    <property type="match status" value="1"/>
</dbReference>
<evidence type="ECO:0000256" key="4">
    <source>
        <dbReference type="ARBA" id="ARBA00022970"/>
    </source>
</evidence>
<evidence type="ECO:0000259" key="6">
    <source>
        <dbReference type="Pfam" id="PF13458"/>
    </source>
</evidence>
<name>A0ABT9SC58_9BURK</name>
<dbReference type="RefSeq" id="WP_307690781.1">
    <property type="nucleotide sequence ID" value="NZ_JAUSRO010000010.1"/>
</dbReference>
<evidence type="ECO:0000256" key="5">
    <source>
        <dbReference type="SAM" id="SignalP"/>
    </source>
</evidence>
<dbReference type="SUPFAM" id="SSF53822">
    <property type="entry name" value="Periplasmic binding protein-like I"/>
    <property type="match status" value="1"/>
</dbReference>
<evidence type="ECO:0000256" key="2">
    <source>
        <dbReference type="ARBA" id="ARBA00022448"/>
    </source>
</evidence>
<dbReference type="CDD" id="cd06343">
    <property type="entry name" value="PBP1_ABC_ligand_binding-like"/>
    <property type="match status" value="1"/>
</dbReference>
<dbReference type="Proteomes" id="UP001226867">
    <property type="component" value="Unassembled WGS sequence"/>
</dbReference>
<reference evidence="7 8" key="1">
    <citation type="submission" date="2023-07" db="EMBL/GenBank/DDBJ databases">
        <title>Sorghum-associated microbial communities from plants grown in Nebraska, USA.</title>
        <authorList>
            <person name="Schachtman D."/>
        </authorList>
    </citation>
    <scope>NUCLEOTIDE SEQUENCE [LARGE SCALE GENOMIC DNA]</scope>
    <source>
        <strain evidence="7 8">DS1607</strain>
    </source>
</reference>
<keyword evidence="3 5" id="KW-0732">Signal</keyword>
<protein>
    <submittedName>
        <fullName evidence="7">Branched-chain amino acid transport system substrate-binding protein</fullName>
    </submittedName>
</protein>
<evidence type="ECO:0000313" key="8">
    <source>
        <dbReference type="Proteomes" id="UP001226867"/>
    </source>
</evidence>
<dbReference type="InterPro" id="IPR028082">
    <property type="entry name" value="Peripla_BP_I"/>
</dbReference>
<keyword evidence="2" id="KW-0813">Transport</keyword>
<organism evidence="7 8">
    <name type="scientific">Variovorax ginsengisoli</name>
    <dbReference type="NCBI Taxonomy" id="363844"/>
    <lineage>
        <taxon>Bacteria</taxon>
        <taxon>Pseudomonadati</taxon>
        <taxon>Pseudomonadota</taxon>
        <taxon>Betaproteobacteria</taxon>
        <taxon>Burkholderiales</taxon>
        <taxon>Comamonadaceae</taxon>
        <taxon>Variovorax</taxon>
    </lineage>
</organism>
<evidence type="ECO:0000256" key="1">
    <source>
        <dbReference type="ARBA" id="ARBA00010062"/>
    </source>
</evidence>
<dbReference type="Pfam" id="PF13458">
    <property type="entry name" value="Peripla_BP_6"/>
    <property type="match status" value="1"/>
</dbReference>
<dbReference type="PANTHER" id="PTHR47235:SF1">
    <property type="entry name" value="BLR6548 PROTEIN"/>
    <property type="match status" value="1"/>
</dbReference>
<gene>
    <name evidence="7" type="ORF">J2W36_003258</name>
</gene>
<keyword evidence="8" id="KW-1185">Reference proteome</keyword>
<dbReference type="Gene3D" id="3.40.50.2300">
    <property type="match status" value="2"/>
</dbReference>
<dbReference type="EMBL" id="JAUSRO010000010">
    <property type="protein sequence ID" value="MDP9900992.1"/>
    <property type="molecule type" value="Genomic_DNA"/>
</dbReference>
<dbReference type="InterPro" id="IPR000709">
    <property type="entry name" value="Leu_Ile_Val-bd"/>
</dbReference>
<comment type="similarity">
    <text evidence="1">Belongs to the leucine-binding protein family.</text>
</comment>
<accession>A0ABT9SC58</accession>
<evidence type="ECO:0000256" key="3">
    <source>
        <dbReference type="ARBA" id="ARBA00022729"/>
    </source>
</evidence>
<comment type="caution">
    <text evidence="7">The sequence shown here is derived from an EMBL/GenBank/DDBJ whole genome shotgun (WGS) entry which is preliminary data.</text>
</comment>
<sequence>MKLSRTSVLLAALLALTAPAAMAQQQGVTKDEVLVGTILDLSGPLAGYGKDLRNGMNLRIAEANEQGGVNGRKIKLLIEDNGYDPKRAVLAAQKLVTQDKVFIMAGLLGTASNNAALPVLMQRGVINFFPMALARDMYEPVNKLKFAFVSSYVEQMVKAVPRLYRDKKATKACTIYQDDEFGLEVMRGAEQGLKTINVEFAERTTYKRGATDFSSQVARMKAANCDFIVMGTLIRESVGTIAEARKLGYNPTMIASVSAYTDLIPKLGGKAMDGFYATMSAQHPYEDDASAPLRFWANKYRTSSGDAPSVFSVYGYVILDRLVSAMQKTGPNLTTDNLAKAMESMRVPSDIFGMPEMSWSATNHLASSESRLSQLQDGRWKVVLDYAQMSAK</sequence>
<evidence type="ECO:0000313" key="7">
    <source>
        <dbReference type="EMBL" id="MDP9900992.1"/>
    </source>
</evidence>
<dbReference type="InterPro" id="IPR028081">
    <property type="entry name" value="Leu-bd"/>
</dbReference>
<keyword evidence="4" id="KW-0029">Amino-acid transport</keyword>
<dbReference type="PRINTS" id="PR00337">
    <property type="entry name" value="LEUILEVALBP"/>
</dbReference>
<feature type="domain" description="Leucine-binding protein" evidence="6">
    <location>
        <begin position="33"/>
        <end position="378"/>
    </location>
</feature>